<feature type="transmembrane region" description="Helical" evidence="1">
    <location>
        <begin position="101"/>
        <end position="119"/>
    </location>
</feature>
<protein>
    <submittedName>
        <fullName evidence="3">VanZ family protein</fullName>
    </submittedName>
</protein>
<evidence type="ECO:0000313" key="3">
    <source>
        <dbReference type="EMBL" id="MBU3854952.1"/>
    </source>
</evidence>
<keyword evidence="1" id="KW-0472">Membrane</keyword>
<feature type="domain" description="VanZ-like" evidence="2">
    <location>
        <begin position="32"/>
        <end position="116"/>
    </location>
</feature>
<dbReference type="Proteomes" id="UP000784286">
    <property type="component" value="Unassembled WGS sequence"/>
</dbReference>
<dbReference type="Pfam" id="PF04892">
    <property type="entry name" value="VanZ"/>
    <property type="match status" value="1"/>
</dbReference>
<dbReference type="PANTHER" id="PTHR28008:SF1">
    <property type="entry name" value="DOMAIN PROTEIN, PUTATIVE (AFU_ORTHOLOGUE AFUA_3G10980)-RELATED"/>
    <property type="match status" value="1"/>
</dbReference>
<organism evidence="3 4">
    <name type="scientific">Candidatus Phocaeicola excrementipullorum</name>
    <dbReference type="NCBI Taxonomy" id="2838731"/>
    <lineage>
        <taxon>Bacteria</taxon>
        <taxon>Pseudomonadati</taxon>
        <taxon>Bacteroidota</taxon>
        <taxon>Bacteroidia</taxon>
        <taxon>Bacteroidales</taxon>
        <taxon>Bacteroidaceae</taxon>
        <taxon>Phocaeicola</taxon>
    </lineage>
</organism>
<keyword evidence="1" id="KW-1133">Transmembrane helix</keyword>
<proteinExistence type="predicted"/>
<reference evidence="3" key="2">
    <citation type="submission" date="2021-04" db="EMBL/GenBank/DDBJ databases">
        <authorList>
            <person name="Gilroy R."/>
        </authorList>
    </citation>
    <scope>NUCLEOTIDE SEQUENCE</scope>
    <source>
        <strain evidence="3">8470</strain>
    </source>
</reference>
<dbReference type="EMBL" id="JAHLFJ010000001">
    <property type="protein sequence ID" value="MBU3854952.1"/>
    <property type="molecule type" value="Genomic_DNA"/>
</dbReference>
<gene>
    <name evidence="3" type="ORF">H9928_00065</name>
</gene>
<dbReference type="InterPro" id="IPR006976">
    <property type="entry name" value="VanZ-like"/>
</dbReference>
<feature type="transmembrane region" description="Helical" evidence="1">
    <location>
        <begin position="39"/>
        <end position="58"/>
    </location>
</feature>
<dbReference type="PANTHER" id="PTHR28008">
    <property type="entry name" value="DOMAIN PROTEIN, PUTATIVE (AFU_ORTHOLOGUE AFUA_3G10980)-RELATED"/>
    <property type="match status" value="1"/>
</dbReference>
<comment type="caution">
    <text evidence="3">The sequence shown here is derived from an EMBL/GenBank/DDBJ whole genome shotgun (WGS) entry which is preliminary data.</text>
</comment>
<sequence>MYYLRSYPLSLLTAAAICYLSFFTPPQTDMDGIPNIDKIVHICMYGGLSTLLWIEYLFRHPSIRRGRATAGCIVLPVLMSGTIEILQATCTENRSGDWLDFAANCTGVALASLLAYYLWRPLSRKHFSKKGKA</sequence>
<evidence type="ECO:0000256" key="1">
    <source>
        <dbReference type="SAM" id="Phobius"/>
    </source>
</evidence>
<name>A0A948X028_9BACT</name>
<keyword evidence="1" id="KW-0812">Transmembrane</keyword>
<accession>A0A948X028</accession>
<evidence type="ECO:0000259" key="2">
    <source>
        <dbReference type="Pfam" id="PF04892"/>
    </source>
</evidence>
<dbReference type="AlphaFoldDB" id="A0A948X028"/>
<reference evidence="3" key="1">
    <citation type="journal article" date="2021" name="PeerJ">
        <title>Extensive microbial diversity within the chicken gut microbiome revealed by metagenomics and culture.</title>
        <authorList>
            <person name="Gilroy R."/>
            <person name="Ravi A."/>
            <person name="Getino M."/>
            <person name="Pursley I."/>
            <person name="Horton D.L."/>
            <person name="Alikhan N.F."/>
            <person name="Baker D."/>
            <person name="Gharbi K."/>
            <person name="Hall N."/>
            <person name="Watson M."/>
            <person name="Adriaenssens E.M."/>
            <person name="Foster-Nyarko E."/>
            <person name="Jarju S."/>
            <person name="Secka A."/>
            <person name="Antonio M."/>
            <person name="Oren A."/>
            <person name="Chaudhuri R.R."/>
            <person name="La Ragione R."/>
            <person name="Hildebrand F."/>
            <person name="Pallen M.J."/>
        </authorList>
    </citation>
    <scope>NUCLEOTIDE SEQUENCE</scope>
    <source>
        <strain evidence="3">8470</strain>
    </source>
</reference>
<feature type="transmembrane region" description="Helical" evidence="1">
    <location>
        <begin position="70"/>
        <end position="89"/>
    </location>
</feature>
<evidence type="ECO:0000313" key="4">
    <source>
        <dbReference type="Proteomes" id="UP000784286"/>
    </source>
</evidence>